<gene>
    <name evidence="3" type="ORF">PARMNEM_LOCUS14110</name>
</gene>
<dbReference type="PANTHER" id="PTHR33939">
    <property type="entry name" value="PROTEIN CBG22215"/>
    <property type="match status" value="1"/>
</dbReference>
<evidence type="ECO:0000313" key="3">
    <source>
        <dbReference type="EMBL" id="CAK1594493.1"/>
    </source>
</evidence>
<dbReference type="Gene3D" id="3.30.420.10">
    <property type="entry name" value="Ribonuclease H-like superfamily/Ribonuclease H"/>
    <property type="match status" value="1"/>
</dbReference>
<keyword evidence="4" id="KW-1185">Reference proteome</keyword>
<dbReference type="EMBL" id="CAVLGL010000090">
    <property type="protein sequence ID" value="CAK1594493.1"/>
    <property type="molecule type" value="Genomic_DNA"/>
</dbReference>
<protein>
    <recommendedName>
        <fullName evidence="2">Tc1-like transposase DDE domain-containing protein</fullName>
    </recommendedName>
</protein>
<evidence type="ECO:0000259" key="2">
    <source>
        <dbReference type="Pfam" id="PF13358"/>
    </source>
</evidence>
<dbReference type="Proteomes" id="UP001314205">
    <property type="component" value="Unassembled WGS sequence"/>
</dbReference>
<dbReference type="InterPro" id="IPR036397">
    <property type="entry name" value="RNaseH_sf"/>
</dbReference>
<dbReference type="Pfam" id="PF13358">
    <property type="entry name" value="DDE_3"/>
    <property type="match status" value="1"/>
</dbReference>
<reference evidence="3 4" key="1">
    <citation type="submission" date="2023-11" db="EMBL/GenBank/DDBJ databases">
        <authorList>
            <person name="Hedman E."/>
            <person name="Englund M."/>
            <person name="Stromberg M."/>
            <person name="Nyberg Akerstrom W."/>
            <person name="Nylinder S."/>
            <person name="Jareborg N."/>
            <person name="Kallberg Y."/>
            <person name="Kronander E."/>
        </authorList>
    </citation>
    <scope>NUCLEOTIDE SEQUENCE [LARGE SCALE GENOMIC DNA]</scope>
</reference>
<dbReference type="PANTHER" id="PTHR33939:SF1">
    <property type="entry name" value="DUF4371 DOMAIN-CONTAINING PROTEIN"/>
    <property type="match status" value="1"/>
</dbReference>
<feature type="region of interest" description="Disordered" evidence="1">
    <location>
        <begin position="180"/>
        <end position="209"/>
    </location>
</feature>
<organism evidence="3 4">
    <name type="scientific">Parnassius mnemosyne</name>
    <name type="common">clouded apollo</name>
    <dbReference type="NCBI Taxonomy" id="213953"/>
    <lineage>
        <taxon>Eukaryota</taxon>
        <taxon>Metazoa</taxon>
        <taxon>Ecdysozoa</taxon>
        <taxon>Arthropoda</taxon>
        <taxon>Hexapoda</taxon>
        <taxon>Insecta</taxon>
        <taxon>Pterygota</taxon>
        <taxon>Neoptera</taxon>
        <taxon>Endopterygota</taxon>
        <taxon>Lepidoptera</taxon>
        <taxon>Glossata</taxon>
        <taxon>Ditrysia</taxon>
        <taxon>Papilionoidea</taxon>
        <taxon>Papilionidae</taxon>
        <taxon>Parnassiinae</taxon>
        <taxon>Parnassini</taxon>
        <taxon>Parnassius</taxon>
        <taxon>Driopa</taxon>
    </lineage>
</organism>
<evidence type="ECO:0000313" key="4">
    <source>
        <dbReference type="Proteomes" id="UP001314205"/>
    </source>
</evidence>
<accession>A0AAV1LGI3</accession>
<dbReference type="InterPro" id="IPR038717">
    <property type="entry name" value="Tc1-like_DDE_dom"/>
</dbReference>
<feature type="domain" description="Tc1-like transposase DDE" evidence="2">
    <location>
        <begin position="11"/>
        <end position="129"/>
    </location>
</feature>
<evidence type="ECO:0000256" key="1">
    <source>
        <dbReference type="SAM" id="MobiDB-lite"/>
    </source>
</evidence>
<sequence length="209" mass="24201">MNFVNFNKWTKEKLLLNLPPRSVIVMDNAAYHLVQEGKKPTVTNTEASMQAWPQRHNVEFDSSLRKCDLLKLIKQHGSENVYKIDEVLKAAGHEVLRLPPYHPDLNPIELVWGDIKGQLSRNELYSNLDKKKIALEKLFSKFPVQKWVACDTHVQKFEDEYCQHDRILDDAMDEMIINLQDNSDSSSCTDREDGNSSDMNIDINEEENI</sequence>
<proteinExistence type="predicted"/>
<name>A0AAV1LGI3_9NEOP</name>
<dbReference type="AlphaFoldDB" id="A0AAV1LGI3"/>
<comment type="caution">
    <text evidence="3">The sequence shown here is derived from an EMBL/GenBank/DDBJ whole genome shotgun (WGS) entry which is preliminary data.</text>
</comment>
<dbReference type="GO" id="GO:0003676">
    <property type="term" value="F:nucleic acid binding"/>
    <property type="evidence" value="ECO:0007669"/>
    <property type="project" value="InterPro"/>
</dbReference>